<name>A0A8S5TLR5_9CAUD</name>
<proteinExistence type="predicted"/>
<sequence>MREILYRGKGDTRFNSGSWVYGFPIKGVRLWKRMI</sequence>
<organism evidence="1">
    <name type="scientific">Siphoviridae sp. ctTIi48</name>
    <dbReference type="NCBI Taxonomy" id="2827875"/>
    <lineage>
        <taxon>Viruses</taxon>
        <taxon>Duplodnaviria</taxon>
        <taxon>Heunggongvirae</taxon>
        <taxon>Uroviricota</taxon>
        <taxon>Caudoviricetes</taxon>
    </lineage>
</organism>
<reference evidence="1" key="1">
    <citation type="journal article" date="2021" name="Proc. Natl. Acad. Sci. U.S.A.">
        <title>A Catalog of Tens of Thousands of Viruses from Human Metagenomes Reveals Hidden Associations with Chronic Diseases.</title>
        <authorList>
            <person name="Tisza M.J."/>
            <person name="Buck C.B."/>
        </authorList>
    </citation>
    <scope>NUCLEOTIDE SEQUENCE</scope>
    <source>
        <strain evidence="1">CtTIi48</strain>
    </source>
</reference>
<evidence type="ECO:0000313" key="1">
    <source>
        <dbReference type="EMBL" id="DAF64113.1"/>
    </source>
</evidence>
<accession>A0A8S5TLR5</accession>
<protein>
    <submittedName>
        <fullName evidence="1">Uncharacterized protein</fullName>
    </submittedName>
</protein>
<dbReference type="EMBL" id="BK032851">
    <property type="protein sequence ID" value="DAF64113.1"/>
    <property type="molecule type" value="Genomic_DNA"/>
</dbReference>